<dbReference type="InterPro" id="IPR001647">
    <property type="entry name" value="HTH_TetR"/>
</dbReference>
<dbReference type="GO" id="GO:0003677">
    <property type="term" value="F:DNA binding"/>
    <property type="evidence" value="ECO:0007669"/>
    <property type="project" value="UniProtKB-KW"/>
</dbReference>
<sequence length="174" mass="19003">MPLNKYAPQVNTHRRTQSAILSGAKNLIATVGLAKMSMIEIADTSEVSRATLYNHYRDKESVILALCESECARLIAFAHSAPNATDALELLSIQISTDPALARMRTFDLAPLTQALSATEHPLWSDFSAALAEMTGSQVLADLSLRWLIGQVLNPLTPQDSRLHAELLISRAHI</sequence>
<dbReference type="PROSITE" id="PS50977">
    <property type="entry name" value="HTH_TETR_2"/>
    <property type="match status" value="1"/>
</dbReference>
<dbReference type="SUPFAM" id="SSF46689">
    <property type="entry name" value="Homeodomain-like"/>
    <property type="match status" value="1"/>
</dbReference>
<dbReference type="EMBL" id="CAFBLH010000039">
    <property type="protein sequence ID" value="CAB4873914.1"/>
    <property type="molecule type" value="Genomic_DNA"/>
</dbReference>
<reference evidence="3" key="1">
    <citation type="submission" date="2020-05" db="EMBL/GenBank/DDBJ databases">
        <authorList>
            <person name="Chiriac C."/>
            <person name="Salcher M."/>
            <person name="Ghai R."/>
            <person name="Kavagutti S V."/>
        </authorList>
    </citation>
    <scope>NUCLEOTIDE SEQUENCE</scope>
</reference>
<keyword evidence="1" id="KW-0238">DNA-binding</keyword>
<dbReference type="PANTHER" id="PTHR43479:SF11">
    <property type="entry name" value="ACREF_ENVCD OPERON REPRESSOR-RELATED"/>
    <property type="match status" value="1"/>
</dbReference>
<evidence type="ECO:0000256" key="1">
    <source>
        <dbReference type="ARBA" id="ARBA00023125"/>
    </source>
</evidence>
<dbReference type="Gene3D" id="1.10.357.10">
    <property type="entry name" value="Tetracycline Repressor, domain 2"/>
    <property type="match status" value="1"/>
</dbReference>
<dbReference type="PANTHER" id="PTHR43479">
    <property type="entry name" value="ACREF/ENVCD OPERON REPRESSOR-RELATED"/>
    <property type="match status" value="1"/>
</dbReference>
<evidence type="ECO:0000259" key="2">
    <source>
        <dbReference type="PROSITE" id="PS50977"/>
    </source>
</evidence>
<dbReference type="InterPro" id="IPR009057">
    <property type="entry name" value="Homeodomain-like_sf"/>
</dbReference>
<feature type="domain" description="HTH tetR-type" evidence="2">
    <location>
        <begin position="14"/>
        <end position="74"/>
    </location>
</feature>
<proteinExistence type="predicted"/>
<protein>
    <submittedName>
        <fullName evidence="3">Unannotated protein</fullName>
    </submittedName>
</protein>
<gene>
    <name evidence="3" type="ORF">UFOPK3342_01148</name>
</gene>
<dbReference type="AlphaFoldDB" id="A0A6J7DZD9"/>
<dbReference type="Pfam" id="PF00440">
    <property type="entry name" value="TetR_N"/>
    <property type="match status" value="1"/>
</dbReference>
<name>A0A6J7DZD9_9ZZZZ</name>
<evidence type="ECO:0000313" key="3">
    <source>
        <dbReference type="EMBL" id="CAB4873914.1"/>
    </source>
</evidence>
<accession>A0A6J7DZD9</accession>
<dbReference type="InterPro" id="IPR050624">
    <property type="entry name" value="HTH-type_Tx_Regulator"/>
</dbReference>
<organism evidence="3">
    <name type="scientific">freshwater metagenome</name>
    <dbReference type="NCBI Taxonomy" id="449393"/>
    <lineage>
        <taxon>unclassified sequences</taxon>
        <taxon>metagenomes</taxon>
        <taxon>ecological metagenomes</taxon>
    </lineage>
</organism>
<dbReference type="PRINTS" id="PR00455">
    <property type="entry name" value="HTHTETR"/>
</dbReference>